<dbReference type="AlphaFoldDB" id="A0A367FZS2"/>
<dbReference type="Proteomes" id="UP000253208">
    <property type="component" value="Unassembled WGS sequence"/>
</dbReference>
<dbReference type="EMBL" id="PSQG01000015">
    <property type="protein sequence ID" value="RCH43251.1"/>
    <property type="molecule type" value="Genomic_DNA"/>
</dbReference>
<dbReference type="RefSeq" id="WP_114002373.1">
    <property type="nucleotide sequence ID" value="NZ_PSQG01000015.1"/>
</dbReference>
<proteinExistence type="predicted"/>
<name>A0A367FZS2_9FIRM</name>
<accession>A0A367FZS2</accession>
<evidence type="ECO:0000313" key="1">
    <source>
        <dbReference type="EMBL" id="RCH43251.1"/>
    </source>
</evidence>
<reference evidence="1 2" key="1">
    <citation type="submission" date="2018-02" db="EMBL/GenBank/DDBJ databases">
        <title>Complete genome sequencing of Faecalibacterium prausnitzii strains isolated from the human gut.</title>
        <authorList>
            <person name="Fitzgerald B.C."/>
            <person name="Shkoporov A.N."/>
            <person name="Ross P.R."/>
            <person name="Hill C."/>
        </authorList>
    </citation>
    <scope>NUCLEOTIDE SEQUENCE [LARGE SCALE GENOMIC DNA]</scope>
    <source>
        <strain evidence="1 2">APC942/31-1</strain>
    </source>
</reference>
<comment type="caution">
    <text evidence="1">The sequence shown here is derived from an EMBL/GenBank/DDBJ whole genome shotgun (WGS) entry which is preliminary data.</text>
</comment>
<evidence type="ECO:0000313" key="2">
    <source>
        <dbReference type="Proteomes" id="UP000253208"/>
    </source>
</evidence>
<organism evidence="1 2">
    <name type="scientific">Blautia obeum</name>
    <dbReference type="NCBI Taxonomy" id="40520"/>
    <lineage>
        <taxon>Bacteria</taxon>
        <taxon>Bacillati</taxon>
        <taxon>Bacillota</taxon>
        <taxon>Clostridia</taxon>
        <taxon>Lachnospirales</taxon>
        <taxon>Lachnospiraceae</taxon>
        <taxon>Blautia</taxon>
    </lineage>
</organism>
<gene>
    <name evidence="1" type="ORF">C4886_11230</name>
</gene>
<sequence length="73" mass="8170">MENQQERINKFMSLMTEASQATGITYAVEQGQALVVFDLVKNEPVELEIVVGTEAVRENGQTSFTTFDRSNVE</sequence>
<protein>
    <submittedName>
        <fullName evidence="1">Uncharacterized protein</fullName>
    </submittedName>
</protein>